<dbReference type="Pfam" id="PF00294">
    <property type="entry name" value="PfkB"/>
    <property type="match status" value="1"/>
</dbReference>
<evidence type="ECO:0000256" key="3">
    <source>
        <dbReference type="ARBA" id="ARBA00022777"/>
    </source>
</evidence>
<reference evidence="5 6" key="1">
    <citation type="submission" date="2024-02" db="EMBL/GenBank/DDBJ databases">
        <title>The Genome Sequence of Enterococcus sp. DIV0159.</title>
        <authorList>
            <person name="Earl A."/>
            <person name="Manson A."/>
            <person name="Gilmore M."/>
            <person name="Sanders J."/>
            <person name="Shea T."/>
            <person name="Howe W."/>
            <person name="Livny J."/>
            <person name="Cuomo C."/>
            <person name="Neafsey D."/>
            <person name="Birren B."/>
        </authorList>
    </citation>
    <scope>NUCLEOTIDE SEQUENCE [LARGE SCALE GENOMIC DNA]</scope>
    <source>
        <strain evidence="5 6">665A</strain>
    </source>
</reference>
<keyword evidence="3" id="KW-0418">Kinase</keyword>
<dbReference type="EMBL" id="JAFREL020000001">
    <property type="protein sequence ID" value="MEO1768814.1"/>
    <property type="molecule type" value="Genomic_DNA"/>
</dbReference>
<name>A0ABV0EJR3_9ENTE</name>
<comment type="caution">
    <text evidence="5">The sequence shown here is derived from an EMBL/GenBank/DDBJ whole genome shotgun (WGS) entry which is preliminary data.</text>
</comment>
<keyword evidence="2" id="KW-0808">Transferase</keyword>
<keyword evidence="6" id="KW-1185">Reference proteome</keyword>
<comment type="similarity">
    <text evidence="1">Belongs to the carbohydrate kinase PfkB family.</text>
</comment>
<dbReference type="SUPFAM" id="SSF53613">
    <property type="entry name" value="Ribokinase-like"/>
    <property type="match status" value="1"/>
</dbReference>
<dbReference type="Gene3D" id="3.40.1190.20">
    <property type="match status" value="1"/>
</dbReference>
<dbReference type="InterPro" id="IPR011611">
    <property type="entry name" value="PfkB_dom"/>
</dbReference>
<feature type="domain" description="Carbohydrate kinase PfkB" evidence="4">
    <location>
        <begin position="1"/>
        <end position="304"/>
    </location>
</feature>
<protein>
    <submittedName>
        <fullName evidence="5">2-dehydro-3-deoxygluconokinase</fullName>
    </submittedName>
</protein>
<dbReference type="InterPro" id="IPR029056">
    <property type="entry name" value="Ribokinase-like"/>
</dbReference>
<organism evidence="5 6">
    <name type="scientific">Candidatus Enterococcus ferrettii</name>
    <dbReference type="NCBI Taxonomy" id="2815324"/>
    <lineage>
        <taxon>Bacteria</taxon>
        <taxon>Bacillati</taxon>
        <taxon>Bacillota</taxon>
        <taxon>Bacilli</taxon>
        <taxon>Lactobacillales</taxon>
        <taxon>Enterococcaceae</taxon>
        <taxon>Enterococcus</taxon>
    </lineage>
</organism>
<evidence type="ECO:0000313" key="5">
    <source>
        <dbReference type="EMBL" id="MEO1768814.1"/>
    </source>
</evidence>
<dbReference type="RefSeq" id="WP_207700915.1">
    <property type="nucleotide sequence ID" value="NZ_JAFREL020000001.1"/>
</dbReference>
<dbReference type="PANTHER" id="PTHR43320">
    <property type="entry name" value="SUGAR KINASE"/>
    <property type="match status" value="1"/>
</dbReference>
<proteinExistence type="inferred from homology"/>
<accession>A0ABV0EJR3</accession>
<dbReference type="InterPro" id="IPR052700">
    <property type="entry name" value="Carb_kinase_PfkB-like"/>
</dbReference>
<dbReference type="Proteomes" id="UP000664357">
    <property type="component" value="Unassembled WGS sequence"/>
</dbReference>
<dbReference type="CDD" id="cd01166">
    <property type="entry name" value="KdgK"/>
    <property type="match status" value="1"/>
</dbReference>
<evidence type="ECO:0000256" key="1">
    <source>
        <dbReference type="ARBA" id="ARBA00010688"/>
    </source>
</evidence>
<sequence length="332" mass="36772">MARIVCLGEIMMRLSAEVGTRLNQTSQLDVFYGGGEANVAVSLANYGHHVQYASKVADNAFGQAVERHLHSSGVATDFLLKGPGRLGTYYVEQGIGQKATKVVYDRQGSVFALMNELEWESTELFAEADVFHVSGITPALSEDWCQLTIQLMQAAKSAGCKVSFDSNYRQTLWTQQAAGEFLQKALPYVDYCSAGHMDAIHLLGIEEKTEVDVTNYYQAMQKLFPNIEVFFSTKRTVHSTSVNELQGNLWIKDQCYTSKNYVIDPIVDRIGGGDAFTGGILHGLLTEMNPQETIEFAAAAAVLKHFIKGDCNQYSEDEVRQFMNSESAKISR</sequence>
<evidence type="ECO:0000313" key="6">
    <source>
        <dbReference type="Proteomes" id="UP000664357"/>
    </source>
</evidence>
<gene>
    <name evidence="5" type="ORF">JZO67_000753</name>
</gene>
<evidence type="ECO:0000259" key="4">
    <source>
        <dbReference type="Pfam" id="PF00294"/>
    </source>
</evidence>
<evidence type="ECO:0000256" key="2">
    <source>
        <dbReference type="ARBA" id="ARBA00022679"/>
    </source>
</evidence>
<dbReference type="PANTHER" id="PTHR43320:SF2">
    <property type="entry name" value="2-DEHYDRO-3-DEOXYGLUCONOKINASE_2-DEHYDRO-3-DEOXYGALACTONOKINASE"/>
    <property type="match status" value="1"/>
</dbReference>